<protein>
    <submittedName>
        <fullName evidence="10">Cation:proton antiporter</fullName>
    </submittedName>
</protein>
<feature type="transmembrane region" description="Helical" evidence="8">
    <location>
        <begin position="298"/>
        <end position="316"/>
    </location>
</feature>
<evidence type="ECO:0000256" key="7">
    <source>
        <dbReference type="SAM" id="MobiDB-lite"/>
    </source>
</evidence>
<feature type="transmembrane region" description="Helical" evidence="8">
    <location>
        <begin position="269"/>
        <end position="286"/>
    </location>
</feature>
<keyword evidence="4 8" id="KW-1133">Transmembrane helix</keyword>
<dbReference type="InterPro" id="IPR050794">
    <property type="entry name" value="CPA2_transporter"/>
</dbReference>
<dbReference type="GO" id="GO:0016020">
    <property type="term" value="C:membrane"/>
    <property type="evidence" value="ECO:0007669"/>
    <property type="project" value="UniProtKB-SubCell"/>
</dbReference>
<evidence type="ECO:0000256" key="8">
    <source>
        <dbReference type="SAM" id="Phobius"/>
    </source>
</evidence>
<dbReference type="InterPro" id="IPR006153">
    <property type="entry name" value="Cation/H_exchanger_TM"/>
</dbReference>
<name>A0AAJ2PLA4_9ACTN</name>
<feature type="domain" description="Cation/H+ exchanger transmembrane" evidence="9">
    <location>
        <begin position="29"/>
        <end position="405"/>
    </location>
</feature>
<comment type="caution">
    <text evidence="10">The sequence shown here is derived from an EMBL/GenBank/DDBJ whole genome shotgun (WGS) entry which is preliminary data.</text>
</comment>
<keyword evidence="3 8" id="KW-0812">Transmembrane</keyword>
<dbReference type="PANTHER" id="PTHR32468">
    <property type="entry name" value="CATION/H + ANTIPORTER"/>
    <property type="match status" value="1"/>
</dbReference>
<dbReference type="Gene3D" id="1.20.1530.20">
    <property type="match status" value="1"/>
</dbReference>
<evidence type="ECO:0000256" key="6">
    <source>
        <dbReference type="ARBA" id="ARBA00023136"/>
    </source>
</evidence>
<evidence type="ECO:0000256" key="4">
    <source>
        <dbReference type="ARBA" id="ARBA00022989"/>
    </source>
</evidence>
<keyword evidence="2" id="KW-0813">Transport</keyword>
<feature type="transmembrane region" description="Helical" evidence="8">
    <location>
        <begin position="147"/>
        <end position="169"/>
    </location>
</feature>
<feature type="transmembrane region" description="Helical" evidence="8">
    <location>
        <begin position="111"/>
        <end position="135"/>
    </location>
</feature>
<feature type="transmembrane region" description="Helical" evidence="8">
    <location>
        <begin position="215"/>
        <end position="234"/>
    </location>
</feature>
<dbReference type="EMBL" id="JARAWN010000023">
    <property type="protein sequence ID" value="MDX3129439.1"/>
    <property type="molecule type" value="Genomic_DNA"/>
</dbReference>
<dbReference type="GO" id="GO:1902600">
    <property type="term" value="P:proton transmembrane transport"/>
    <property type="evidence" value="ECO:0007669"/>
    <property type="project" value="InterPro"/>
</dbReference>
<evidence type="ECO:0000256" key="3">
    <source>
        <dbReference type="ARBA" id="ARBA00022692"/>
    </source>
</evidence>
<dbReference type="Pfam" id="PF00999">
    <property type="entry name" value="Na_H_Exchanger"/>
    <property type="match status" value="1"/>
</dbReference>
<evidence type="ECO:0000256" key="1">
    <source>
        <dbReference type="ARBA" id="ARBA00004141"/>
    </source>
</evidence>
<keyword evidence="6 8" id="KW-0472">Membrane</keyword>
<feature type="transmembrane region" description="Helical" evidence="8">
    <location>
        <begin position="246"/>
        <end position="263"/>
    </location>
</feature>
<evidence type="ECO:0000256" key="2">
    <source>
        <dbReference type="ARBA" id="ARBA00022448"/>
    </source>
</evidence>
<feature type="region of interest" description="Disordered" evidence="7">
    <location>
        <begin position="424"/>
        <end position="448"/>
    </location>
</feature>
<evidence type="ECO:0000313" key="11">
    <source>
        <dbReference type="Proteomes" id="UP001273589"/>
    </source>
</evidence>
<reference evidence="10" key="1">
    <citation type="journal article" date="2023" name="Microb. Genom.">
        <title>Mesoterricola silvestris gen. nov., sp. nov., Mesoterricola sediminis sp. nov., Geothrix oryzae sp. nov., Geothrix edaphica sp. nov., Geothrix rubra sp. nov., and Geothrix limicola sp. nov., six novel members of Acidobacteriota isolated from soils.</title>
        <authorList>
            <person name="Weisberg A.J."/>
            <person name="Pearce E."/>
            <person name="Kramer C.G."/>
            <person name="Chang J.H."/>
            <person name="Clarke C.R."/>
        </authorList>
    </citation>
    <scope>NUCLEOTIDE SEQUENCE</scope>
    <source>
        <strain evidence="10">ND06-05F</strain>
    </source>
</reference>
<evidence type="ECO:0000259" key="9">
    <source>
        <dbReference type="Pfam" id="PF00999"/>
    </source>
</evidence>
<feature type="transmembrane region" description="Helical" evidence="8">
    <location>
        <begin position="79"/>
        <end position="99"/>
    </location>
</feature>
<organism evidence="10 11">
    <name type="scientific">Streptomyces europaeiscabiei</name>
    <dbReference type="NCBI Taxonomy" id="146819"/>
    <lineage>
        <taxon>Bacteria</taxon>
        <taxon>Bacillati</taxon>
        <taxon>Actinomycetota</taxon>
        <taxon>Actinomycetes</taxon>
        <taxon>Kitasatosporales</taxon>
        <taxon>Streptomycetaceae</taxon>
        <taxon>Streptomyces</taxon>
    </lineage>
</organism>
<evidence type="ECO:0000256" key="5">
    <source>
        <dbReference type="ARBA" id="ARBA00023065"/>
    </source>
</evidence>
<dbReference type="Proteomes" id="UP001273589">
    <property type="component" value="Unassembled WGS sequence"/>
</dbReference>
<accession>A0AAJ2PLA4</accession>
<dbReference type="RefSeq" id="WP_319689959.1">
    <property type="nucleotide sequence ID" value="NZ_JARAWN010000023.1"/>
</dbReference>
<feature type="transmembrane region" description="Helical" evidence="8">
    <location>
        <begin position="45"/>
        <end position="64"/>
    </location>
</feature>
<feature type="transmembrane region" description="Helical" evidence="8">
    <location>
        <begin position="181"/>
        <end position="203"/>
    </location>
</feature>
<feature type="transmembrane region" description="Helical" evidence="8">
    <location>
        <begin position="12"/>
        <end position="33"/>
    </location>
</feature>
<dbReference type="InterPro" id="IPR038770">
    <property type="entry name" value="Na+/solute_symporter_sf"/>
</dbReference>
<dbReference type="GO" id="GO:0015297">
    <property type="term" value="F:antiporter activity"/>
    <property type="evidence" value="ECO:0007669"/>
    <property type="project" value="InterPro"/>
</dbReference>
<feature type="transmembrane region" description="Helical" evidence="8">
    <location>
        <begin position="394"/>
        <end position="411"/>
    </location>
</feature>
<evidence type="ECO:0000313" key="10">
    <source>
        <dbReference type="EMBL" id="MDX3129439.1"/>
    </source>
</evidence>
<gene>
    <name evidence="10" type="ORF">PV367_06380</name>
</gene>
<dbReference type="PANTHER" id="PTHR32468:SF0">
    <property type="entry name" value="K(+)_H(+) ANTIPORTER 1"/>
    <property type="match status" value="1"/>
</dbReference>
<keyword evidence="5" id="KW-0406">Ion transport</keyword>
<comment type="subcellular location">
    <subcellularLocation>
        <location evidence="1">Membrane</location>
        <topology evidence="1">Multi-pass membrane protein</topology>
    </subcellularLocation>
</comment>
<dbReference type="AlphaFoldDB" id="A0AAJ2PLA4"/>
<feature type="transmembrane region" description="Helical" evidence="8">
    <location>
        <begin position="328"/>
        <end position="351"/>
    </location>
</feature>
<proteinExistence type="predicted"/>
<feature type="compositionally biased region" description="Polar residues" evidence="7">
    <location>
        <begin position="429"/>
        <end position="440"/>
    </location>
</feature>
<feature type="transmembrane region" description="Helical" evidence="8">
    <location>
        <begin position="372"/>
        <end position="388"/>
    </location>
</feature>
<sequence>MQNVQLATADANVQLVLDVLPAVLVILVFSALVGKLFGIMGQPRVLGEMIAGILLGPTLLGRLAPDVKESLFSADVKPVLYVLSTIGLTLFMFLVGVGLDHHKAPKGYQGTAVYLAVSSILPAIAAGFGVGLVFYDDLSLEGVSPTMFALFVGGALSVTAFPMLARMLFDNGLERTSLGVLALLAAAVDDAVAWCLLAFLLAFHNGGALDQSMRTVLLTAAFAVFVLTVGRRLLGRLGEQVERSGMLTSGQFCILLVAVLGAGLTTEKIGVHAVFGGFLVGLAMPRGAVIRRALRERLLDTVQILLVPIFFAFSGLNTQIDGFTDPATVLPLVALILAAFVGKYAGCIAVMKARGFSWREGSAMGSLMNARGLMILVFINVGFAQGIISQKAFSLLVLVGLVTTASALPLCKLSLGGRLPSADNDDQNRAVSVSVDSRSNMGGARAPK</sequence>